<evidence type="ECO:0000313" key="2">
    <source>
        <dbReference type="Proteomes" id="UP000503129"/>
    </source>
</evidence>
<accession>A0A856MIL2</accession>
<organism evidence="1 2">
    <name type="scientific">Brasilonema sennae CENA114</name>
    <dbReference type="NCBI Taxonomy" id="415709"/>
    <lineage>
        <taxon>Bacteria</taxon>
        <taxon>Bacillati</taxon>
        <taxon>Cyanobacteriota</taxon>
        <taxon>Cyanophyceae</taxon>
        <taxon>Nostocales</taxon>
        <taxon>Scytonemataceae</taxon>
        <taxon>Brasilonema</taxon>
        <taxon>Bromeliae group (in: Brasilonema)</taxon>
    </lineage>
</organism>
<protein>
    <submittedName>
        <fullName evidence="1">Universal stress protein</fullName>
    </submittedName>
</protein>
<keyword evidence="2" id="KW-1185">Reference proteome</keyword>
<dbReference type="AlphaFoldDB" id="A0A856MIL2"/>
<name>A0A856MIL2_9CYAN</name>
<dbReference type="RefSeq" id="WP_169265228.1">
    <property type="nucleotide sequence ID" value="NZ_CAWOXK010000001.1"/>
</dbReference>
<evidence type="ECO:0000313" key="1">
    <source>
        <dbReference type="EMBL" id="QDL08987.1"/>
    </source>
</evidence>
<dbReference type="EMBL" id="CP030118">
    <property type="protein sequence ID" value="QDL08987.1"/>
    <property type="molecule type" value="Genomic_DNA"/>
</dbReference>
<reference evidence="1 2" key="1">
    <citation type="submission" date="2018-06" db="EMBL/GenBank/DDBJ databases">
        <title>Comparative genomics of Brasilonema spp. strains.</title>
        <authorList>
            <person name="Alvarenga D.O."/>
            <person name="Fiore M.F."/>
            <person name="Varani A.M."/>
        </authorList>
    </citation>
    <scope>NUCLEOTIDE SEQUENCE [LARGE SCALE GENOMIC DNA]</scope>
    <source>
        <strain evidence="1 2">CENA114</strain>
    </source>
</reference>
<dbReference type="Gene3D" id="3.40.50.620">
    <property type="entry name" value="HUPs"/>
    <property type="match status" value="1"/>
</dbReference>
<dbReference type="KEGG" id="bsen:DP114_14765"/>
<proteinExistence type="predicted"/>
<dbReference type="Proteomes" id="UP000503129">
    <property type="component" value="Chromosome"/>
</dbReference>
<dbReference type="SUPFAM" id="SSF52402">
    <property type="entry name" value="Adenine nucleotide alpha hydrolases-like"/>
    <property type="match status" value="1"/>
</dbReference>
<gene>
    <name evidence="1" type="ORF">DP114_14765</name>
</gene>
<sequence>MNLKPILVRLQNAIARDDLIDQMVLLSVPETAFSAQEQSAKSINLIVGYNSSPNSHTALDIALLIAHQTRLATKAQVTVQVVYVIEQNHKTHPEDVLQIEKFPNQHVTEPNPPHCSTSFSSLAFDTGVITQPKMQDKAGYCQEILIDKFTQADCILRQASILAVEWRSSFKAHLRFGSIGKELRKVVKSEDANLLLLGCNSVNHPIVQQLGSNFPCSVLGIPNIVPFG</sequence>
<dbReference type="InterPro" id="IPR014729">
    <property type="entry name" value="Rossmann-like_a/b/a_fold"/>
</dbReference>